<dbReference type="InterPro" id="IPR013783">
    <property type="entry name" value="Ig-like_fold"/>
</dbReference>
<dbReference type="EMBL" id="PNJG02000001">
    <property type="protein sequence ID" value="RKQ36785.1"/>
    <property type="molecule type" value="Genomic_DNA"/>
</dbReference>
<name>A0A495ADA1_9MICC</name>
<dbReference type="GO" id="GO:0005975">
    <property type="term" value="P:carbohydrate metabolic process"/>
    <property type="evidence" value="ECO:0007669"/>
    <property type="project" value="UniProtKB-ARBA"/>
</dbReference>
<evidence type="ECO:0000313" key="1">
    <source>
        <dbReference type="EMBL" id="RKQ36785.1"/>
    </source>
</evidence>
<comment type="caution">
    <text evidence="1">The sequence shown here is derived from an EMBL/GenBank/DDBJ whole genome shotgun (WGS) entry which is preliminary data.</text>
</comment>
<evidence type="ECO:0000313" key="2">
    <source>
        <dbReference type="Proteomes" id="UP000249516"/>
    </source>
</evidence>
<gene>
    <name evidence="1" type="ORF">C1C97_003985</name>
</gene>
<dbReference type="Proteomes" id="UP000249516">
    <property type="component" value="Unassembled WGS sequence"/>
</dbReference>
<dbReference type="AlphaFoldDB" id="A0A495ADA1"/>
<protein>
    <submittedName>
        <fullName evidence="1">Tetratricopeptide repeat protein</fullName>
    </submittedName>
</protein>
<accession>A0A495ADA1</accession>
<dbReference type="SUPFAM" id="SSF49265">
    <property type="entry name" value="Fibronectin type III"/>
    <property type="match status" value="1"/>
</dbReference>
<dbReference type="InterPro" id="IPR036116">
    <property type="entry name" value="FN3_sf"/>
</dbReference>
<proteinExistence type="predicted"/>
<keyword evidence="2" id="KW-1185">Reference proteome</keyword>
<sequence length="875" mass="93957">MAVLEKVVSQLSLNPQSEEYLTLDLPGLFALPPGGLTKAQLEGHSNALRSALNKSNRLKSASALGKLLDFLRNRELFTDPDFWADFQSRRAADQQRRLMSAVSDLESETPLRTLSRGQALRRLAALGLDGLDPSLLSQHGFAVFDDLRPPVEGELSRLRSTWGPVRDKHGSDYPTVFHLMVLGRQNPPVKARCVDELSVGGKPVTSTDIEQSHAQALRTRDSNAVQDAAKFLAELKRVRDPETLRRVAFATVWERAKQQLSQGIPSVRVAKGLCSSGLDELDAVRIVAAVAEAGNGPGNSGVGVEAVREALAQGKNERARRTLEALKEDPQTVEERRELATRIEERARDKARALSDYESAMTREDYAQARSRLQDALQIDADDSAVEELLVSLPLPAPRPTLRPTESGVLVEWNGVGEGAHYDVYRSVNGVASTQARLAESLAELAFTDAEAPVGEQLRYAVVAARPGGISSAEGHADIVHLPVPKAVSAKARASDILVSWVVPPQTNGVKVRTLTLDAPPETTHVQDSTTFHMSGADIGRMYRFEVSAVYLTSGGPQESPAVTATATPRGEVRPVTDLTVTAAGSGPGLEARWSQSRGAVTELWAMPISAGQPPAVGTVLTSSEASASGLFPLRSTILAPGDHHMTARLHTLEGPHVVVPLTCGESGFLVGVATVAGNAPPVAHAAAERFGDRVRLTWTWPGGNYDALVRWRSGAAEEQVRVTKSSYGQHGAVYLPNAAEVSQIGVITMARTNSAPWVSQRVDVPFASYTGPVITYTSRIAKSLLGRARVELTVTGAHGTGSHDVGVYFASGTTMPARANQARHISTLTVDCSRGASQHHTVDLGRVRGPFWIRLFCDDGRVTVRDPKTSSLKG</sequence>
<dbReference type="Gene3D" id="2.60.40.10">
    <property type="entry name" value="Immunoglobulins"/>
    <property type="match status" value="1"/>
</dbReference>
<organism evidence="1 2">
    <name type="scientific">Kocuria tytonis</name>
    <dbReference type="NCBI Taxonomy" id="2054280"/>
    <lineage>
        <taxon>Bacteria</taxon>
        <taxon>Bacillati</taxon>
        <taxon>Actinomycetota</taxon>
        <taxon>Actinomycetes</taxon>
        <taxon>Micrococcales</taxon>
        <taxon>Micrococcaceae</taxon>
        <taxon>Kocuria</taxon>
    </lineage>
</organism>
<reference evidence="1 2" key="1">
    <citation type="submission" date="2018-10" db="EMBL/GenBank/DDBJ databases">
        <title>Kocuria tytouropygialis sp. nov., isolated from the uropygial gland of an American barn owl (Tyto furcata).</title>
        <authorList>
            <person name="Braun M.S."/>
            <person name="Wang E."/>
            <person name="Zimmermann S."/>
            <person name="Wagner H."/>
            <person name="Wink M."/>
        </authorList>
    </citation>
    <scope>NUCLEOTIDE SEQUENCE [LARGE SCALE GENOMIC DNA]</scope>
    <source>
        <strain evidence="1 2">442</strain>
    </source>
</reference>